<protein>
    <submittedName>
        <fullName evidence="2">Uncharacterized protein</fullName>
    </submittedName>
</protein>
<feature type="compositionally biased region" description="Basic and acidic residues" evidence="1">
    <location>
        <begin position="45"/>
        <end position="54"/>
    </location>
</feature>
<feature type="region of interest" description="Disordered" evidence="1">
    <location>
        <begin position="43"/>
        <end position="147"/>
    </location>
</feature>
<proteinExistence type="predicted"/>
<dbReference type="RefSeq" id="WP_241060520.1">
    <property type="nucleotide sequence ID" value="NZ_JAKWJU010000002.1"/>
</dbReference>
<keyword evidence="3" id="KW-1185">Reference proteome</keyword>
<dbReference type="Proteomes" id="UP001166784">
    <property type="component" value="Unassembled WGS sequence"/>
</dbReference>
<sequence length="286" mass="28229">MGSLRNPIGPLPSSIYWRRRAVALAVLALLVLLTVWALGLGGGDSRNEGKDDGKPPVSTITPGPTDSGPAITEHPGGRDESTEGGSGGEGEDGGSGGGTGGGQSGGSGWQPGGSGAAGSTGGDSAGGGSASGGGGSGDTGGAGGSAGGVAVPAGSELPGCGAGVTVSLRSVHKEYEAGDKPEFELTAKNKRGTACKLDLGRTATIVTIKDDAGKKIWASDDCTRDEKPALYQLPASGTTTHTFTWYREPSAPDCGTPAKDSAAPGDYEIEVDVKGLKKLDASFELK</sequence>
<evidence type="ECO:0000256" key="1">
    <source>
        <dbReference type="SAM" id="MobiDB-lite"/>
    </source>
</evidence>
<accession>A0ABS9T0N0</accession>
<feature type="compositionally biased region" description="Gly residues" evidence="1">
    <location>
        <begin position="84"/>
        <end position="147"/>
    </location>
</feature>
<gene>
    <name evidence="2" type="ORF">MMA15_16115</name>
</gene>
<dbReference type="EMBL" id="JAKWJU010000002">
    <property type="protein sequence ID" value="MCH6161856.1"/>
    <property type="molecule type" value="Genomic_DNA"/>
</dbReference>
<reference evidence="2" key="1">
    <citation type="submission" date="2022-03" db="EMBL/GenBank/DDBJ databases">
        <authorList>
            <person name="Santos J.D.N."/>
            <person name="Kallscheuer N."/>
            <person name="Jogler C."/>
            <person name="Lage O.M."/>
        </authorList>
    </citation>
    <scope>NUCLEOTIDE SEQUENCE</scope>
    <source>
        <strain evidence="2">M600PL45_2</strain>
    </source>
</reference>
<organism evidence="2 3">
    <name type="scientific">Streptomyces marispadix</name>
    <dbReference type="NCBI Taxonomy" id="2922868"/>
    <lineage>
        <taxon>Bacteria</taxon>
        <taxon>Bacillati</taxon>
        <taxon>Actinomycetota</taxon>
        <taxon>Actinomycetes</taxon>
        <taxon>Kitasatosporales</taxon>
        <taxon>Streptomycetaceae</taxon>
        <taxon>Streptomyces</taxon>
    </lineage>
</organism>
<evidence type="ECO:0000313" key="3">
    <source>
        <dbReference type="Proteomes" id="UP001166784"/>
    </source>
</evidence>
<name>A0ABS9T0N0_9ACTN</name>
<evidence type="ECO:0000313" key="2">
    <source>
        <dbReference type="EMBL" id="MCH6161856.1"/>
    </source>
</evidence>
<comment type="caution">
    <text evidence="2">The sequence shown here is derived from an EMBL/GenBank/DDBJ whole genome shotgun (WGS) entry which is preliminary data.</text>
</comment>
<reference evidence="2" key="2">
    <citation type="journal article" date="2023" name="Int. J. Syst. Evol. Microbiol.">
        <title>Streptomyces marispadix sp. nov., isolated from marine beach sediment of the Northern Coast of Portugal.</title>
        <authorList>
            <person name="dos Santos J.D.N."/>
            <person name="Vitorino I.R."/>
            <person name="Kallscheuer N."/>
            <person name="Srivastava A."/>
            <person name="Krautwurst S."/>
            <person name="Marz M."/>
            <person name="Jogler C."/>
            <person name="Lobo Da Cunha A."/>
            <person name="Catita J."/>
            <person name="Goncalves H."/>
            <person name="Gonzalez I."/>
            <person name="Reyes F."/>
            <person name="Lage O.M."/>
        </authorList>
    </citation>
    <scope>NUCLEOTIDE SEQUENCE</scope>
    <source>
        <strain evidence="2">M600PL45_2</strain>
    </source>
</reference>